<dbReference type="OMA" id="ARSDFAN"/>
<dbReference type="GO" id="GO:0005849">
    <property type="term" value="C:mRNA cleavage factor complex"/>
    <property type="evidence" value="ECO:0007669"/>
    <property type="project" value="TreeGrafter"/>
</dbReference>
<dbReference type="HOGENOM" id="CLU_015606_2_0_1"/>
<evidence type="ECO:0000313" key="4">
    <source>
        <dbReference type="Proteomes" id="UP000030669"/>
    </source>
</evidence>
<reference evidence="3 4" key="1">
    <citation type="journal article" date="2012" name="Science">
        <title>The Paleozoic origin of enzymatic lignin decomposition reconstructed from 31 fungal genomes.</title>
        <authorList>
            <person name="Floudas D."/>
            <person name="Binder M."/>
            <person name="Riley R."/>
            <person name="Barry K."/>
            <person name="Blanchette R.A."/>
            <person name="Henrissat B."/>
            <person name="Martinez A.T."/>
            <person name="Otillar R."/>
            <person name="Spatafora J.W."/>
            <person name="Yadav J.S."/>
            <person name="Aerts A."/>
            <person name="Benoit I."/>
            <person name="Boyd A."/>
            <person name="Carlson A."/>
            <person name="Copeland A."/>
            <person name="Coutinho P.M."/>
            <person name="de Vries R.P."/>
            <person name="Ferreira P."/>
            <person name="Findley K."/>
            <person name="Foster B."/>
            <person name="Gaskell J."/>
            <person name="Glotzer D."/>
            <person name="Gorecki P."/>
            <person name="Heitman J."/>
            <person name="Hesse C."/>
            <person name="Hori C."/>
            <person name="Igarashi K."/>
            <person name="Jurgens J.A."/>
            <person name="Kallen N."/>
            <person name="Kersten P."/>
            <person name="Kohler A."/>
            <person name="Kuees U."/>
            <person name="Kumar T.K.A."/>
            <person name="Kuo A."/>
            <person name="LaButti K."/>
            <person name="Larrondo L.F."/>
            <person name="Lindquist E."/>
            <person name="Ling A."/>
            <person name="Lombard V."/>
            <person name="Lucas S."/>
            <person name="Lundell T."/>
            <person name="Martin R."/>
            <person name="McLaughlin D.J."/>
            <person name="Morgenstern I."/>
            <person name="Morin E."/>
            <person name="Murat C."/>
            <person name="Nagy L.G."/>
            <person name="Nolan M."/>
            <person name="Ohm R.A."/>
            <person name="Patyshakuliyeva A."/>
            <person name="Rokas A."/>
            <person name="Ruiz-Duenas F.J."/>
            <person name="Sabat G."/>
            <person name="Salamov A."/>
            <person name="Samejima M."/>
            <person name="Schmutz J."/>
            <person name="Slot J.C."/>
            <person name="St John F."/>
            <person name="Stenlid J."/>
            <person name="Sun H."/>
            <person name="Sun S."/>
            <person name="Syed K."/>
            <person name="Tsang A."/>
            <person name="Wiebenga A."/>
            <person name="Young D."/>
            <person name="Pisabarro A."/>
            <person name="Eastwood D.C."/>
            <person name="Martin F."/>
            <person name="Cullen D."/>
            <person name="Grigoriev I.V."/>
            <person name="Hibbett D.S."/>
        </authorList>
    </citation>
    <scope>NUCLEOTIDE SEQUENCE [LARGE SCALE GENOMIC DNA]</scope>
    <source>
        <strain evidence="3 4">ATCC 11539</strain>
    </source>
</reference>
<dbReference type="Gene3D" id="1.25.40.90">
    <property type="match status" value="1"/>
</dbReference>
<dbReference type="eggNOG" id="KOG2071">
    <property type="taxonomic scope" value="Eukaryota"/>
</dbReference>
<dbReference type="SUPFAM" id="SSF48464">
    <property type="entry name" value="ENTH/VHS domain"/>
    <property type="match status" value="1"/>
</dbReference>
<dbReference type="InterPro" id="IPR045154">
    <property type="entry name" value="PCF11-like"/>
</dbReference>
<dbReference type="EMBL" id="KB469297">
    <property type="protein sequence ID" value="EPQ59475.1"/>
    <property type="molecule type" value="Genomic_DNA"/>
</dbReference>
<feature type="compositionally biased region" description="Polar residues" evidence="1">
    <location>
        <begin position="618"/>
        <end position="628"/>
    </location>
</feature>
<dbReference type="GO" id="GO:0000993">
    <property type="term" value="F:RNA polymerase II complex binding"/>
    <property type="evidence" value="ECO:0007669"/>
    <property type="project" value="InterPro"/>
</dbReference>
<dbReference type="GeneID" id="19307048"/>
<evidence type="ECO:0000256" key="1">
    <source>
        <dbReference type="SAM" id="MobiDB-lite"/>
    </source>
</evidence>
<dbReference type="InterPro" id="IPR054127">
    <property type="entry name" value="Pcf11_C"/>
</dbReference>
<feature type="compositionally biased region" description="Pro residues" evidence="1">
    <location>
        <begin position="312"/>
        <end position="324"/>
    </location>
</feature>
<dbReference type="SMART" id="SM00582">
    <property type="entry name" value="RPR"/>
    <property type="match status" value="1"/>
</dbReference>
<feature type="region of interest" description="Disordered" evidence="1">
    <location>
        <begin position="598"/>
        <end position="643"/>
    </location>
</feature>
<name>S7RX75_GLOTA</name>
<dbReference type="Pfam" id="PF21936">
    <property type="entry name" value="Pcf11_C"/>
    <property type="match status" value="1"/>
</dbReference>
<dbReference type="RefSeq" id="XP_007861890.1">
    <property type="nucleotide sequence ID" value="XM_007863699.1"/>
</dbReference>
<dbReference type="OrthoDB" id="2129491at2759"/>
<proteinExistence type="predicted"/>
<keyword evidence="4" id="KW-1185">Reference proteome</keyword>
<evidence type="ECO:0000313" key="3">
    <source>
        <dbReference type="EMBL" id="EPQ59475.1"/>
    </source>
</evidence>
<dbReference type="AlphaFoldDB" id="S7RX75"/>
<dbReference type="Proteomes" id="UP000030669">
    <property type="component" value="Unassembled WGS sequence"/>
</dbReference>
<gene>
    <name evidence="3" type="ORF">GLOTRDRAFT_55502</name>
</gene>
<dbReference type="GO" id="GO:0003729">
    <property type="term" value="F:mRNA binding"/>
    <property type="evidence" value="ECO:0007669"/>
    <property type="project" value="InterPro"/>
</dbReference>
<dbReference type="PANTHER" id="PTHR15921">
    <property type="entry name" value="PRE-MRNA CLEAVAGE COMPLEX II"/>
    <property type="match status" value="1"/>
</dbReference>
<organism evidence="3 4">
    <name type="scientific">Gloeophyllum trabeum (strain ATCC 11539 / FP-39264 / Madison 617)</name>
    <name type="common">Brown rot fungus</name>
    <dbReference type="NCBI Taxonomy" id="670483"/>
    <lineage>
        <taxon>Eukaryota</taxon>
        <taxon>Fungi</taxon>
        <taxon>Dikarya</taxon>
        <taxon>Basidiomycota</taxon>
        <taxon>Agaricomycotina</taxon>
        <taxon>Agaricomycetes</taxon>
        <taxon>Gloeophyllales</taxon>
        <taxon>Gloeophyllaceae</taxon>
        <taxon>Gloeophyllum</taxon>
    </lineage>
</organism>
<dbReference type="CDD" id="cd16982">
    <property type="entry name" value="CID_Pcf11"/>
    <property type="match status" value="1"/>
</dbReference>
<dbReference type="InterPro" id="IPR047415">
    <property type="entry name" value="Pcf11_CID"/>
</dbReference>
<dbReference type="GO" id="GO:0005737">
    <property type="term" value="C:cytoplasm"/>
    <property type="evidence" value="ECO:0007669"/>
    <property type="project" value="TreeGrafter"/>
</dbReference>
<evidence type="ECO:0000259" key="2">
    <source>
        <dbReference type="PROSITE" id="PS51391"/>
    </source>
</evidence>
<feature type="compositionally biased region" description="Low complexity" evidence="1">
    <location>
        <begin position="325"/>
        <end position="338"/>
    </location>
</feature>
<accession>S7RX75</accession>
<dbReference type="PANTHER" id="PTHR15921:SF3">
    <property type="entry name" value="PRE-MRNA CLEAVAGE COMPLEX 2 PROTEIN PCF11"/>
    <property type="match status" value="1"/>
</dbReference>
<dbReference type="GO" id="GO:0006369">
    <property type="term" value="P:termination of RNA polymerase II transcription"/>
    <property type="evidence" value="ECO:0007669"/>
    <property type="project" value="InterPro"/>
</dbReference>
<dbReference type="InterPro" id="IPR006569">
    <property type="entry name" value="CID_dom"/>
</dbReference>
<feature type="compositionally biased region" description="Pro residues" evidence="1">
    <location>
        <begin position="284"/>
        <end position="300"/>
    </location>
</feature>
<feature type="non-terminal residue" evidence="3">
    <location>
        <position position="643"/>
    </location>
</feature>
<dbReference type="FunFam" id="1.25.40.90:FF:000016">
    <property type="entry name" value="mRNA cleavage factor complex component Pcf11"/>
    <property type="match status" value="1"/>
</dbReference>
<dbReference type="Pfam" id="PF04818">
    <property type="entry name" value="CID"/>
    <property type="match status" value="1"/>
</dbReference>
<feature type="domain" description="CID" evidence="2">
    <location>
        <begin position="49"/>
        <end position="184"/>
    </location>
</feature>
<dbReference type="KEGG" id="gtr:GLOTRDRAFT_55502"/>
<dbReference type="STRING" id="670483.S7RX75"/>
<feature type="compositionally biased region" description="Low complexity" evidence="1">
    <location>
        <begin position="301"/>
        <end position="311"/>
    </location>
</feature>
<dbReference type="GO" id="GO:0031124">
    <property type="term" value="P:mRNA 3'-end processing"/>
    <property type="evidence" value="ECO:0007669"/>
    <property type="project" value="InterPro"/>
</dbReference>
<protein>
    <recommendedName>
        <fullName evidence="2">CID domain-containing protein</fullName>
    </recommendedName>
</protein>
<feature type="region of interest" description="Disordered" evidence="1">
    <location>
        <begin position="270"/>
        <end position="338"/>
    </location>
</feature>
<sequence>MSWNTMSLYPPSTSYGQMPFPQQGYVHRGPPPVAPQYQYQPPPPVYYMDPTSFREDYLQRLSMLNVNSRPLIQSLSMIAQEYSRWAEIVAQCIETHIRRASPWMKLPAFYLLDAISKNVYEPYARHFTPFVTPLFLETYEQVDQNTRSKMEEMLLTWRTGAPNGKELFGIGPQVSIERAIWGGGDSSYGADTSRTGRGSAPAHVSKAQVLSELDFTMSQRERALQQNPYDATAQTHVNVLRQLRSVVEAGVSQDELREVLNQLRALSRSIPPPPAAAPQAAPYQSPPPPPTIPSYPPAPASYPSAPNYSAPPSQPSYPPQPSYTPPQQESKPWPSALPPASALLHASAAPPTAGPSSLPLGNIENLFSALVKAGVVSSNNGTPTGAGATAKVEDVKPDEVDPARRASREYRKAILSQKIRLTNADITRQRPDVVSFLYDRLPSQCKQCGLRFADNPIGKKKMQDHLDMHFRQNRKASQNVGRGHSRSWFVGVEDWIHEVADSKGKGRADRRMNAKEAAAAAAKEEEAALRASHVVVPPGDEAKPISCPICKETMQSEFLEDEEEWVWRNAVKKDDRIYHATCHAEAMSSNRLAALLRSEKASRSRSVTPDTLALRTTPPRNSLSSTDGSVRVPVSPSTQPRVA</sequence>
<dbReference type="InterPro" id="IPR008942">
    <property type="entry name" value="ENTH_VHS"/>
</dbReference>
<dbReference type="PROSITE" id="PS51391">
    <property type="entry name" value="CID"/>
    <property type="match status" value="1"/>
</dbReference>